<dbReference type="AlphaFoldDB" id="A0A255YX66"/>
<dbReference type="GO" id="GO:0005506">
    <property type="term" value="F:iron ion binding"/>
    <property type="evidence" value="ECO:0007669"/>
    <property type="project" value="InterPro"/>
</dbReference>
<reference evidence="4 5" key="1">
    <citation type="submission" date="2017-07" db="EMBL/GenBank/DDBJ databases">
        <title>Niveispirillum cyanobacteriorum sp. nov., isolated from cyanobacterial aggregates in a eutrophic lake.</title>
        <authorList>
            <person name="Cai H."/>
        </authorList>
    </citation>
    <scope>NUCLEOTIDE SEQUENCE [LARGE SCALE GENOMIC DNA]</scope>
    <source>
        <strain evidence="5">TH1-14</strain>
    </source>
</reference>
<dbReference type="Pfam" id="PF02738">
    <property type="entry name" value="MoCoBD_1"/>
    <property type="match status" value="1"/>
</dbReference>
<evidence type="ECO:0000256" key="1">
    <source>
        <dbReference type="ARBA" id="ARBA00022505"/>
    </source>
</evidence>
<name>A0A255YX66_9PROT</name>
<proteinExistence type="predicted"/>
<dbReference type="OrthoDB" id="9758509at2"/>
<dbReference type="PANTHER" id="PTHR11908">
    <property type="entry name" value="XANTHINE DEHYDROGENASE"/>
    <property type="match status" value="1"/>
</dbReference>
<gene>
    <name evidence="4" type="ORF">CHU95_14860</name>
</gene>
<comment type="caution">
    <text evidence="4">The sequence shown here is derived from an EMBL/GenBank/DDBJ whole genome shotgun (WGS) entry which is preliminary data.</text>
</comment>
<dbReference type="PANTHER" id="PTHR11908:SF132">
    <property type="entry name" value="ALDEHYDE OXIDASE 1-RELATED"/>
    <property type="match status" value="1"/>
</dbReference>
<dbReference type="SMART" id="SM01008">
    <property type="entry name" value="Ald_Xan_dh_C"/>
    <property type="match status" value="1"/>
</dbReference>
<dbReference type="GO" id="GO:0016491">
    <property type="term" value="F:oxidoreductase activity"/>
    <property type="evidence" value="ECO:0007669"/>
    <property type="project" value="UniProtKB-KW"/>
</dbReference>
<dbReference type="Gene3D" id="3.90.1170.50">
    <property type="entry name" value="Aldehyde oxidase/xanthine dehydrogenase, a/b hammerhead"/>
    <property type="match status" value="1"/>
</dbReference>
<keyword evidence="2" id="KW-0560">Oxidoreductase</keyword>
<dbReference type="Pfam" id="PF01315">
    <property type="entry name" value="Ald_Xan_dh_C"/>
    <property type="match status" value="1"/>
</dbReference>
<evidence type="ECO:0000313" key="4">
    <source>
        <dbReference type="EMBL" id="OYQ33837.1"/>
    </source>
</evidence>
<dbReference type="Proteomes" id="UP000216998">
    <property type="component" value="Unassembled WGS sequence"/>
</dbReference>
<evidence type="ECO:0000313" key="5">
    <source>
        <dbReference type="Proteomes" id="UP000216998"/>
    </source>
</evidence>
<dbReference type="InterPro" id="IPR008274">
    <property type="entry name" value="AldOxase/xan_DH_MoCoBD1"/>
</dbReference>
<keyword evidence="1" id="KW-0500">Molybdenum</keyword>
<sequence length="776" mass="82341">MTKFGIGQPVPRSEDTRLLRGAGRYTDDVRMPGQKVGYVLRSPHAHAAILSIDTTDAASMPGIQAIFTAADLKQAGIKDIPCVVPLRVRAGTTLHMKHRPVLADGFVRHVGEPVAFIVADSLYQAMDAAEAVMVDYDMLDAVVDTAAALTHPAQVHGDVPANLAYDWEKGNRTATDDVFARAARIVRLDLINNRLSANPLEGRACLAEHDTGADITRLTVGSQGVHDMRDMLAGIFGEDRARFHVLTHEVGGGFGMKLFCYPEYVLACFAARKVDAPVAWTSSRAEAFLSDDHGRDNVSVAELALDTEGRILGLRADIIANMGAYLSNYATYIQTDGQTKMLSGVYTIPAIYARVRGVYTHTQPVDAYRGAGRPEAAYLVERLIDKAAREIGQDPAAFRRLNMIPPSAMPYRTPLGHVYDSGDFAGTLEAALERADRAGFPARRAKAREQGRLLGLGIATYIEACSGGAPEAAELLVKPDGSVLLLIGTQSNGQGHETAYKQVIAEVLGIEPDAIAMVQGDSQVVKTGGGTGGSRSIPTGGAAVRDGAADVISQARPVAARLLEADEHALRFEVTDAGGGFAVTGSNRFVPFIEVAAAAKPDADGHVFRGKGKYSPPSNTFPNGTHVVEISVEIDTGVPRIERYTVVDDFGTVLNPLLLEGQVHGGIAQGMGQALLELIRFDTESGQLLTGSFMDYAMPRADHLPMIDFSLRPVPCATNPLGLKGAGEAGAIGACPAIINALVDALADHGVTHVDMPATAPVLWRLIHSAKAATAA</sequence>
<dbReference type="Pfam" id="PF20256">
    <property type="entry name" value="MoCoBD_2"/>
    <property type="match status" value="1"/>
</dbReference>
<protein>
    <submittedName>
        <fullName evidence="4">Carbon monoxide dehydrogenase</fullName>
    </submittedName>
</protein>
<dbReference type="EMBL" id="NOXU01000030">
    <property type="protein sequence ID" value="OYQ33837.1"/>
    <property type="molecule type" value="Genomic_DNA"/>
</dbReference>
<dbReference type="Gene3D" id="3.30.365.10">
    <property type="entry name" value="Aldehyde oxidase/xanthine dehydrogenase, molybdopterin binding domain"/>
    <property type="match status" value="4"/>
</dbReference>
<organism evidence="4 5">
    <name type="scientific">Niveispirillum lacus</name>
    <dbReference type="NCBI Taxonomy" id="1981099"/>
    <lineage>
        <taxon>Bacteria</taxon>
        <taxon>Pseudomonadati</taxon>
        <taxon>Pseudomonadota</taxon>
        <taxon>Alphaproteobacteria</taxon>
        <taxon>Rhodospirillales</taxon>
        <taxon>Azospirillaceae</taxon>
        <taxon>Niveispirillum</taxon>
    </lineage>
</organism>
<dbReference type="InterPro" id="IPR016208">
    <property type="entry name" value="Ald_Oxase/xanthine_DH-like"/>
</dbReference>
<dbReference type="InterPro" id="IPR037165">
    <property type="entry name" value="AldOxase/xan_DH_Mopterin-bd_sf"/>
</dbReference>
<dbReference type="RefSeq" id="WP_094457272.1">
    <property type="nucleotide sequence ID" value="NZ_NOXU01000030.1"/>
</dbReference>
<dbReference type="InterPro" id="IPR000674">
    <property type="entry name" value="Ald_Oxase/Xan_DH_a/b"/>
</dbReference>
<feature type="domain" description="Aldehyde oxidase/xanthine dehydrogenase a/b hammerhead" evidence="3">
    <location>
        <begin position="20"/>
        <end position="140"/>
    </location>
</feature>
<dbReference type="SUPFAM" id="SSF54665">
    <property type="entry name" value="CO dehydrogenase molybdoprotein N-domain-like"/>
    <property type="match status" value="1"/>
</dbReference>
<evidence type="ECO:0000259" key="3">
    <source>
        <dbReference type="SMART" id="SM01008"/>
    </source>
</evidence>
<dbReference type="InterPro" id="IPR046867">
    <property type="entry name" value="AldOxase/xan_DH_MoCoBD2"/>
</dbReference>
<accession>A0A255YX66</accession>
<evidence type="ECO:0000256" key="2">
    <source>
        <dbReference type="ARBA" id="ARBA00023002"/>
    </source>
</evidence>
<keyword evidence="5" id="KW-1185">Reference proteome</keyword>
<dbReference type="InterPro" id="IPR036856">
    <property type="entry name" value="Ald_Oxase/Xan_DH_a/b_sf"/>
</dbReference>
<dbReference type="SUPFAM" id="SSF56003">
    <property type="entry name" value="Molybdenum cofactor-binding domain"/>
    <property type="match status" value="1"/>
</dbReference>